<dbReference type="Gene3D" id="3.40.50.2020">
    <property type="match status" value="1"/>
</dbReference>
<comment type="caution">
    <text evidence="2">The sequence shown here is derived from an EMBL/GenBank/DDBJ whole genome shotgun (WGS) entry which is preliminary data.</text>
</comment>
<name>A0AAI9DA99_PROST</name>
<gene>
    <name evidence="2" type="ORF">RG298_001090</name>
</gene>
<accession>A0AAI9DA99</accession>
<organism evidence="2">
    <name type="scientific">Providencia stuartii</name>
    <dbReference type="NCBI Taxonomy" id="588"/>
    <lineage>
        <taxon>Bacteria</taxon>
        <taxon>Pseudomonadati</taxon>
        <taxon>Pseudomonadota</taxon>
        <taxon>Gammaproteobacteria</taxon>
        <taxon>Enterobacterales</taxon>
        <taxon>Morganellaceae</taxon>
        <taxon>Providencia</taxon>
    </lineage>
</organism>
<dbReference type="Pfam" id="PF00156">
    <property type="entry name" value="Pribosyltran"/>
    <property type="match status" value="1"/>
</dbReference>
<sequence length="364" mass="42454">MEKIFSIKMENISLLGALYYPVDNSLFYKAYRYSPELFHYNNGMLNSRGQSYYENLNCNQMIHQIKVLKNKYLMVPYMAAEKIIKYVIVDHVFSKLVRLADFIIGAYDSFESILFNYIRAINWCAYTIICFFQGKPLPKYTDELEGISIDPNLGLKFPREQIEADNHFISLSSVSYLKKQYDYIVGIALGGISCAAIASCYLNKPLSIIKISYYDERNIGESIPLYKNWLDKGNILLIDDNCGSGATLNKAKQYLHAITDCSISTYATELHWEKFFRCKVYKHQDQIFELNFMTELTPWCFRHFELLNVLKDKEKNALEVCGVTTEDWANYSLKMISILYKIFPEEKRLLALFNRFSLFIEDPT</sequence>
<evidence type="ECO:0000313" key="2">
    <source>
        <dbReference type="EMBL" id="EMJ5133408.1"/>
    </source>
</evidence>
<dbReference type="InterPro" id="IPR000836">
    <property type="entry name" value="PRTase_dom"/>
</dbReference>
<dbReference type="InterPro" id="IPR029057">
    <property type="entry name" value="PRTase-like"/>
</dbReference>
<dbReference type="CDD" id="cd06223">
    <property type="entry name" value="PRTases_typeI"/>
    <property type="match status" value="1"/>
</dbReference>
<protein>
    <recommendedName>
        <fullName evidence="1">Phosphoribosyltransferase domain-containing protein</fullName>
    </recommendedName>
</protein>
<dbReference type="AlphaFoldDB" id="A0AAI9DA99"/>
<dbReference type="EMBL" id="ABMABF030000003">
    <property type="protein sequence ID" value="EMJ5133408.1"/>
    <property type="molecule type" value="Genomic_DNA"/>
</dbReference>
<reference evidence="2" key="1">
    <citation type="submission" date="2024-02" db="EMBL/GenBank/DDBJ databases">
        <authorList>
            <consortium name="Clinical and Environmental Microbiology Branch: Whole genome sequencing antimicrobial resistance pathogens in the healthcare setting"/>
        </authorList>
    </citation>
    <scope>NUCLEOTIDE SEQUENCE</scope>
    <source>
        <strain evidence="2">2021GO-0154</strain>
    </source>
</reference>
<proteinExistence type="predicted"/>
<feature type="domain" description="Phosphoribosyltransferase" evidence="1">
    <location>
        <begin position="165"/>
        <end position="263"/>
    </location>
</feature>
<dbReference type="SUPFAM" id="SSF53271">
    <property type="entry name" value="PRTase-like"/>
    <property type="match status" value="1"/>
</dbReference>
<evidence type="ECO:0000259" key="1">
    <source>
        <dbReference type="Pfam" id="PF00156"/>
    </source>
</evidence>